<sequence length="316" mass="34187">MATNGEGSLFLREESPTGSPRSASISLQAAATMNASLQREPSRQSSSSSLTRNVSSPQGRRRSTVLMNLQLNDPSVPAPGEMAHEQSAYLPQPLSGSPLMADPHHHRAPSLGELHQELEAEQEAHVNRLLQMIRQQQLELQRLQAGRPAQSQDASADDSAASETRERPIPGAPQHPTSQTGLPAGLPVGSVGSYSRSPGFPHPRSSFDLARADLHRRSRTPSRGASPRLRATSINAESGDWILGGRDESAFYQAETQMLVRENQMLRHRIRDLEKQLAEASTSSTAATEPSIPSQLTRSSTMAEEEGEAESAPKES</sequence>
<feature type="compositionally biased region" description="Low complexity" evidence="1">
    <location>
        <begin position="141"/>
        <end position="162"/>
    </location>
</feature>
<name>A0A2S4KWN3_9HYPO</name>
<protein>
    <submittedName>
        <fullName evidence="2">Uncharacterized protein</fullName>
    </submittedName>
</protein>
<dbReference type="OrthoDB" id="5407781at2759"/>
<feature type="region of interest" description="Disordered" evidence="1">
    <location>
        <begin position="275"/>
        <end position="316"/>
    </location>
</feature>
<comment type="caution">
    <text evidence="2">The sequence shown here is derived from an EMBL/GenBank/DDBJ whole genome shotgun (WGS) entry which is preliminary data.</text>
</comment>
<dbReference type="EMBL" id="PKSG01000510">
    <property type="protein sequence ID" value="POR34596.1"/>
    <property type="molecule type" value="Genomic_DNA"/>
</dbReference>
<dbReference type="Proteomes" id="UP000237481">
    <property type="component" value="Unassembled WGS sequence"/>
</dbReference>
<feature type="compositionally biased region" description="Polar residues" evidence="1">
    <location>
        <begin position="16"/>
        <end position="35"/>
    </location>
</feature>
<feature type="compositionally biased region" description="Low complexity" evidence="1">
    <location>
        <begin position="36"/>
        <end position="57"/>
    </location>
</feature>
<evidence type="ECO:0000313" key="2">
    <source>
        <dbReference type="EMBL" id="POR34596.1"/>
    </source>
</evidence>
<keyword evidence="3" id="KW-1185">Reference proteome</keyword>
<reference evidence="2 3" key="1">
    <citation type="submission" date="2018-01" db="EMBL/GenBank/DDBJ databases">
        <title>Harnessing the power of phylogenomics to disentangle the directionality and signatures of interkingdom host jumping in the parasitic fungal genus Tolypocladium.</title>
        <authorList>
            <person name="Quandt C.A."/>
            <person name="Patterson W."/>
            <person name="Spatafora J.W."/>
        </authorList>
    </citation>
    <scope>NUCLEOTIDE SEQUENCE [LARGE SCALE GENOMIC DNA]</scope>
    <source>
        <strain evidence="2 3">NRBC 100945</strain>
    </source>
</reference>
<accession>A0A2S4KWN3</accession>
<evidence type="ECO:0000313" key="3">
    <source>
        <dbReference type="Proteomes" id="UP000237481"/>
    </source>
</evidence>
<proteinExistence type="predicted"/>
<organism evidence="2 3">
    <name type="scientific">Tolypocladium paradoxum</name>
    <dbReference type="NCBI Taxonomy" id="94208"/>
    <lineage>
        <taxon>Eukaryota</taxon>
        <taxon>Fungi</taxon>
        <taxon>Dikarya</taxon>
        <taxon>Ascomycota</taxon>
        <taxon>Pezizomycotina</taxon>
        <taxon>Sordariomycetes</taxon>
        <taxon>Hypocreomycetidae</taxon>
        <taxon>Hypocreales</taxon>
        <taxon>Ophiocordycipitaceae</taxon>
        <taxon>Tolypocladium</taxon>
    </lineage>
</organism>
<feature type="region of interest" description="Disordered" evidence="1">
    <location>
        <begin position="141"/>
        <end position="232"/>
    </location>
</feature>
<dbReference type="AlphaFoldDB" id="A0A2S4KWN3"/>
<feature type="region of interest" description="Disordered" evidence="1">
    <location>
        <begin position="1"/>
        <end position="62"/>
    </location>
</feature>
<dbReference type="PANTHER" id="PTHR39610:SF2">
    <property type="entry name" value="BZIP DOMAIN-CONTAINING PROTEIN"/>
    <property type="match status" value="1"/>
</dbReference>
<gene>
    <name evidence="2" type="ORF">TPAR_05206</name>
</gene>
<evidence type="ECO:0000256" key="1">
    <source>
        <dbReference type="SAM" id="MobiDB-lite"/>
    </source>
</evidence>
<dbReference type="PANTHER" id="PTHR39610">
    <property type="entry name" value="BZIP DOMAIN-CONTAINING PROTEIN-RELATED"/>
    <property type="match status" value="1"/>
</dbReference>